<evidence type="ECO:0000313" key="2">
    <source>
        <dbReference type="EMBL" id="MDN5215624.1"/>
    </source>
</evidence>
<gene>
    <name evidence="2" type="ORF">QQ020_26340</name>
</gene>
<evidence type="ECO:0000256" key="1">
    <source>
        <dbReference type="SAM" id="MobiDB-lite"/>
    </source>
</evidence>
<comment type="caution">
    <text evidence="2">The sequence shown here is derived from an EMBL/GenBank/DDBJ whole genome shotgun (WGS) entry which is preliminary data.</text>
</comment>
<protein>
    <submittedName>
        <fullName evidence="2">Uncharacterized protein</fullName>
    </submittedName>
</protein>
<reference evidence="2" key="1">
    <citation type="submission" date="2023-06" db="EMBL/GenBank/DDBJ databases">
        <title>Genomic of Agaribacillus aureum.</title>
        <authorList>
            <person name="Wang G."/>
        </authorList>
    </citation>
    <scope>NUCLEOTIDE SEQUENCE</scope>
    <source>
        <strain evidence="2">BMA12</strain>
    </source>
</reference>
<evidence type="ECO:0000313" key="3">
    <source>
        <dbReference type="Proteomes" id="UP001172083"/>
    </source>
</evidence>
<organism evidence="2 3">
    <name type="scientific">Agaribacillus aureus</name>
    <dbReference type="NCBI Taxonomy" id="3051825"/>
    <lineage>
        <taxon>Bacteria</taxon>
        <taxon>Pseudomonadati</taxon>
        <taxon>Bacteroidota</taxon>
        <taxon>Cytophagia</taxon>
        <taxon>Cytophagales</taxon>
        <taxon>Splendidivirgaceae</taxon>
        <taxon>Agaribacillus</taxon>
    </lineage>
</organism>
<dbReference type="RefSeq" id="WP_346760963.1">
    <property type="nucleotide sequence ID" value="NZ_JAUJEB010000007.1"/>
</dbReference>
<keyword evidence="3" id="KW-1185">Reference proteome</keyword>
<sequence>MANLETKYDKGNPTHPMDHGIATNMPAGRTPGRAFGYVSGTSYQQLSLSTFTALGNSLTGNNEINDVIL</sequence>
<proteinExistence type="predicted"/>
<dbReference type="EMBL" id="JAUJEB010000007">
    <property type="protein sequence ID" value="MDN5215624.1"/>
    <property type="molecule type" value="Genomic_DNA"/>
</dbReference>
<dbReference type="Proteomes" id="UP001172083">
    <property type="component" value="Unassembled WGS sequence"/>
</dbReference>
<feature type="compositionally biased region" description="Basic and acidic residues" evidence="1">
    <location>
        <begin position="1"/>
        <end position="18"/>
    </location>
</feature>
<name>A0ABT8LCX1_9BACT</name>
<feature type="region of interest" description="Disordered" evidence="1">
    <location>
        <begin position="1"/>
        <end position="26"/>
    </location>
</feature>
<accession>A0ABT8LCX1</accession>